<dbReference type="EMBL" id="BSPC01000006">
    <property type="protein sequence ID" value="GLS17850.1"/>
    <property type="molecule type" value="Genomic_DNA"/>
</dbReference>
<evidence type="ECO:0000256" key="4">
    <source>
        <dbReference type="ARBA" id="ARBA00022989"/>
    </source>
</evidence>
<feature type="compositionally biased region" description="Basic residues" evidence="6">
    <location>
        <begin position="568"/>
        <end position="579"/>
    </location>
</feature>
<dbReference type="InterPro" id="IPR050445">
    <property type="entry name" value="Bact_polysacc_biosynth/exp"/>
</dbReference>
<keyword evidence="4 7" id="KW-1133">Transmembrane helix</keyword>
<feature type="region of interest" description="Disordered" evidence="6">
    <location>
        <begin position="551"/>
        <end position="591"/>
    </location>
</feature>
<dbReference type="InterPro" id="IPR027417">
    <property type="entry name" value="P-loop_NTPase"/>
</dbReference>
<evidence type="ECO:0000256" key="2">
    <source>
        <dbReference type="ARBA" id="ARBA00022475"/>
    </source>
</evidence>
<gene>
    <name evidence="9" type="ORF">GCM10007874_08650</name>
</gene>
<organism evidence="9 10">
    <name type="scientific">Labrys miyagiensis</name>
    <dbReference type="NCBI Taxonomy" id="346912"/>
    <lineage>
        <taxon>Bacteria</taxon>
        <taxon>Pseudomonadati</taxon>
        <taxon>Pseudomonadota</taxon>
        <taxon>Alphaproteobacteria</taxon>
        <taxon>Hyphomicrobiales</taxon>
        <taxon>Xanthobacteraceae</taxon>
        <taxon>Labrys</taxon>
    </lineage>
</organism>
<dbReference type="PANTHER" id="PTHR32309">
    <property type="entry name" value="TYROSINE-PROTEIN KINASE"/>
    <property type="match status" value="1"/>
</dbReference>
<dbReference type="Proteomes" id="UP001156882">
    <property type="component" value="Unassembled WGS sequence"/>
</dbReference>
<keyword evidence="10" id="KW-1185">Reference proteome</keyword>
<feature type="transmembrane region" description="Helical" evidence="7">
    <location>
        <begin position="48"/>
        <end position="68"/>
    </location>
</feature>
<dbReference type="PANTHER" id="PTHR32309:SF13">
    <property type="entry name" value="FERRIC ENTEROBACTIN TRANSPORT PROTEIN FEPE"/>
    <property type="match status" value="1"/>
</dbReference>
<evidence type="ECO:0000313" key="9">
    <source>
        <dbReference type="EMBL" id="GLS17850.1"/>
    </source>
</evidence>
<evidence type="ECO:0000256" key="7">
    <source>
        <dbReference type="SAM" id="Phobius"/>
    </source>
</evidence>
<evidence type="ECO:0000313" key="10">
    <source>
        <dbReference type="Proteomes" id="UP001156882"/>
    </source>
</evidence>
<sequence length="591" mass="64597">MDMTPNLTRSDRVMIFNTLSEARQEASPLDVTLRYDLRRAVRHVRRRVGLIAACLVIGSFIAATVSTIHKPNYTAAAILSANQMDDDGRNGDTSVDTQIAMLQSQAFIERAFDLLSQDPAFREVLLTPDDLERRLKVSQVMRSRLISIDFTANSSKTAADIANRIARIYVESPRLQGVQSLDNSSDTFNARIIALQTELARIEAEPADAPAGVNASDLRTQIASLKLGESLTRRSEEARQQSLALSPPVQLVALASPPGRPSSLNPIFMIVPAFIFSGIFGVALALFLGSLDQRIYLPSDIVESFTLSGVVGIPDRRRWFRPRSGRSSTRTAGYMRAVDSVLASTLLMQKVLRSTLLLTASEDNDKAFDFALNFATAASRIRSTLLVDMDATKIRKHPICLHSLERKFGVFDVLAGACHVREAICTVPETRLDYMAGGRESAPDALALIAGDRLKHFLAELRPSYDWIVILAPPIVGRSETRLVAGAVDRTILLTRAEVSKFSTVAAALRDLASSMPSGTCDEGLAPVSAVLIDTPARLLPRSFRDKRFVKSSARESDSLPLADAKGRNARRPGGRKPHSTISHSLEDPQP</sequence>
<keyword evidence="5 7" id="KW-0472">Membrane</keyword>
<dbReference type="RefSeq" id="WP_284310683.1">
    <property type="nucleotide sequence ID" value="NZ_BSPC01000006.1"/>
</dbReference>
<evidence type="ECO:0000256" key="1">
    <source>
        <dbReference type="ARBA" id="ARBA00004651"/>
    </source>
</evidence>
<feature type="domain" description="Polysaccharide chain length determinant N-terminal" evidence="8">
    <location>
        <begin position="36"/>
        <end position="113"/>
    </location>
</feature>
<evidence type="ECO:0000256" key="3">
    <source>
        <dbReference type="ARBA" id="ARBA00022692"/>
    </source>
</evidence>
<dbReference type="InterPro" id="IPR003856">
    <property type="entry name" value="LPS_length_determ_N"/>
</dbReference>
<evidence type="ECO:0000256" key="6">
    <source>
        <dbReference type="SAM" id="MobiDB-lite"/>
    </source>
</evidence>
<comment type="caution">
    <text evidence="9">The sequence shown here is derived from an EMBL/GenBank/DDBJ whole genome shotgun (WGS) entry which is preliminary data.</text>
</comment>
<reference evidence="10" key="1">
    <citation type="journal article" date="2019" name="Int. J. Syst. Evol. Microbiol.">
        <title>The Global Catalogue of Microorganisms (GCM) 10K type strain sequencing project: providing services to taxonomists for standard genome sequencing and annotation.</title>
        <authorList>
            <consortium name="The Broad Institute Genomics Platform"/>
            <consortium name="The Broad Institute Genome Sequencing Center for Infectious Disease"/>
            <person name="Wu L."/>
            <person name="Ma J."/>
        </authorList>
    </citation>
    <scope>NUCLEOTIDE SEQUENCE [LARGE SCALE GENOMIC DNA]</scope>
    <source>
        <strain evidence="10">NBRC 101365</strain>
    </source>
</reference>
<dbReference type="Gene3D" id="3.40.50.300">
    <property type="entry name" value="P-loop containing nucleotide triphosphate hydrolases"/>
    <property type="match status" value="1"/>
</dbReference>
<dbReference type="SUPFAM" id="SSF52540">
    <property type="entry name" value="P-loop containing nucleoside triphosphate hydrolases"/>
    <property type="match status" value="1"/>
</dbReference>
<protein>
    <recommendedName>
        <fullName evidence="8">Polysaccharide chain length determinant N-terminal domain-containing protein</fullName>
    </recommendedName>
</protein>
<evidence type="ECO:0000256" key="5">
    <source>
        <dbReference type="ARBA" id="ARBA00023136"/>
    </source>
</evidence>
<name>A0ABQ6CD39_9HYPH</name>
<keyword evidence="2" id="KW-1003">Cell membrane</keyword>
<dbReference type="Pfam" id="PF02706">
    <property type="entry name" value="Wzz"/>
    <property type="match status" value="1"/>
</dbReference>
<accession>A0ABQ6CD39</accession>
<keyword evidence="3 7" id="KW-0812">Transmembrane</keyword>
<proteinExistence type="predicted"/>
<comment type="subcellular location">
    <subcellularLocation>
        <location evidence="1">Cell membrane</location>
        <topology evidence="1">Multi-pass membrane protein</topology>
    </subcellularLocation>
</comment>
<feature type="transmembrane region" description="Helical" evidence="7">
    <location>
        <begin position="267"/>
        <end position="288"/>
    </location>
</feature>
<evidence type="ECO:0000259" key="8">
    <source>
        <dbReference type="Pfam" id="PF02706"/>
    </source>
</evidence>